<dbReference type="Gene3D" id="1.10.357.20">
    <property type="entry name" value="SLC41 divalent cation transporters, integral membrane domain"/>
    <property type="match status" value="1"/>
</dbReference>
<evidence type="ECO:0000256" key="1">
    <source>
        <dbReference type="ARBA" id="ARBA00004141"/>
    </source>
</evidence>
<organism evidence="11 12">
    <name type="scientific">Halalkaliarchaeum desulfuricum</name>
    <dbReference type="NCBI Taxonomy" id="2055893"/>
    <lineage>
        <taxon>Archaea</taxon>
        <taxon>Methanobacteriati</taxon>
        <taxon>Methanobacteriota</taxon>
        <taxon>Stenosarchaea group</taxon>
        <taxon>Halobacteria</taxon>
        <taxon>Halobacteriales</taxon>
        <taxon>Haloferacaceae</taxon>
        <taxon>Halalkaliarchaeum</taxon>
    </lineage>
</organism>
<evidence type="ECO:0000256" key="4">
    <source>
        <dbReference type="ARBA" id="ARBA00022692"/>
    </source>
</evidence>
<dbReference type="SUPFAM" id="SSF161093">
    <property type="entry name" value="MgtE membrane domain-like"/>
    <property type="match status" value="1"/>
</dbReference>
<gene>
    <name evidence="11" type="ORF">AArcSl_1446</name>
</gene>
<feature type="transmembrane region" description="Helical" evidence="9">
    <location>
        <begin position="198"/>
        <end position="222"/>
    </location>
</feature>
<sequence length="223" mass="23184">MSDDYAGDDLTGLSDSLGELYEKLSEEDDSPADPFAPAPVDPDWQIKPMVLTMVPLLAALSVLQMVSGSVLETFEEVLLTNPALLILVPVQIGTAGNLGSILCSRLSTQLHLGTFEFAVDNPAIRSNSGAVLGLGVTVFALVGVAAWAIGRALGGTLGLVEVLTISLISGTLLAVFVVVVSLVAVSTSYRLGYNPDDTTIPVVTNVCDITGVLILFAVITVVL</sequence>
<dbReference type="AlphaFoldDB" id="A0A343TJ04"/>
<dbReference type="InterPro" id="IPR045349">
    <property type="entry name" value="SLC41A1-3"/>
</dbReference>
<feature type="transmembrane region" description="Helical" evidence="9">
    <location>
        <begin position="128"/>
        <end position="150"/>
    </location>
</feature>
<keyword evidence="8 9" id="KW-0472">Membrane</keyword>
<evidence type="ECO:0000256" key="7">
    <source>
        <dbReference type="ARBA" id="ARBA00023065"/>
    </source>
</evidence>
<keyword evidence="12" id="KW-1185">Reference proteome</keyword>
<keyword evidence="4 9" id="KW-0812">Transmembrane</keyword>
<feature type="transmembrane region" description="Helical" evidence="9">
    <location>
        <begin position="162"/>
        <end position="186"/>
    </location>
</feature>
<evidence type="ECO:0000256" key="3">
    <source>
        <dbReference type="ARBA" id="ARBA00022448"/>
    </source>
</evidence>
<dbReference type="InterPro" id="IPR006667">
    <property type="entry name" value="SLC41_membr_dom"/>
</dbReference>
<keyword evidence="5" id="KW-0460">Magnesium</keyword>
<keyword evidence="6 9" id="KW-1133">Transmembrane helix</keyword>
<evidence type="ECO:0000256" key="6">
    <source>
        <dbReference type="ARBA" id="ARBA00022989"/>
    </source>
</evidence>
<feature type="transmembrane region" description="Helical" evidence="9">
    <location>
        <begin position="49"/>
        <end position="71"/>
    </location>
</feature>
<keyword evidence="3" id="KW-0813">Transport</keyword>
<feature type="transmembrane region" description="Helical" evidence="9">
    <location>
        <begin position="83"/>
        <end position="108"/>
    </location>
</feature>
<dbReference type="InterPro" id="IPR036739">
    <property type="entry name" value="SLC41_membr_dom_sf"/>
</dbReference>
<feature type="domain" description="SLC41A/MgtE integral membrane" evidence="10">
    <location>
        <begin position="88"/>
        <end position="218"/>
    </location>
</feature>
<dbReference type="GO" id="GO:0008324">
    <property type="term" value="F:monoatomic cation transmembrane transporter activity"/>
    <property type="evidence" value="ECO:0007669"/>
    <property type="project" value="InterPro"/>
</dbReference>
<comment type="subcellular location">
    <subcellularLocation>
        <location evidence="1">Membrane</location>
        <topology evidence="1">Multi-pass membrane protein</topology>
    </subcellularLocation>
</comment>
<protein>
    <submittedName>
        <fullName evidence="11">MgtE integral membrane region</fullName>
    </submittedName>
</protein>
<evidence type="ECO:0000313" key="11">
    <source>
        <dbReference type="EMBL" id="AUX09076.1"/>
    </source>
</evidence>
<dbReference type="OrthoDB" id="203810at2157"/>
<comment type="similarity">
    <text evidence="2">Belongs to the SLC41A transporter family.</text>
</comment>
<dbReference type="PANTHER" id="PTHR16228:SF7">
    <property type="entry name" value="SLC41A_MGTE INTEGRAL MEMBRANE DOMAIN-CONTAINING PROTEIN"/>
    <property type="match status" value="1"/>
</dbReference>
<dbReference type="Pfam" id="PF01769">
    <property type="entry name" value="MgtE"/>
    <property type="match status" value="1"/>
</dbReference>
<dbReference type="PANTHER" id="PTHR16228">
    <property type="entry name" value="DIVALENT CATION TRANSPORTER SOLUTE CARRIER FAMILY 41"/>
    <property type="match status" value="1"/>
</dbReference>
<dbReference type="EMBL" id="CP025066">
    <property type="protein sequence ID" value="AUX09076.1"/>
    <property type="molecule type" value="Genomic_DNA"/>
</dbReference>
<accession>A0A343TJ04</accession>
<dbReference type="KEGG" id="hdf:AArcSl_1446"/>
<evidence type="ECO:0000256" key="8">
    <source>
        <dbReference type="ARBA" id="ARBA00023136"/>
    </source>
</evidence>
<evidence type="ECO:0000259" key="10">
    <source>
        <dbReference type="Pfam" id="PF01769"/>
    </source>
</evidence>
<evidence type="ECO:0000313" key="12">
    <source>
        <dbReference type="Proteomes" id="UP000263012"/>
    </source>
</evidence>
<evidence type="ECO:0000256" key="5">
    <source>
        <dbReference type="ARBA" id="ARBA00022842"/>
    </source>
</evidence>
<keyword evidence="7" id="KW-0406">Ion transport</keyword>
<evidence type="ECO:0000256" key="2">
    <source>
        <dbReference type="ARBA" id="ARBA00009749"/>
    </source>
</evidence>
<dbReference type="GO" id="GO:0016020">
    <property type="term" value="C:membrane"/>
    <property type="evidence" value="ECO:0007669"/>
    <property type="project" value="UniProtKB-SubCell"/>
</dbReference>
<proteinExistence type="inferred from homology"/>
<dbReference type="Proteomes" id="UP000263012">
    <property type="component" value="Chromosome"/>
</dbReference>
<evidence type="ECO:0000256" key="9">
    <source>
        <dbReference type="SAM" id="Phobius"/>
    </source>
</evidence>
<reference evidence="12" key="1">
    <citation type="submission" date="2017-11" db="EMBL/GenBank/DDBJ databases">
        <title>Phenotypic and genomic properties of facultatively anaerobic sulfur-reducing natronoarchaea from hypersaline soda lakes.</title>
        <authorList>
            <person name="Sorokin D.Y."/>
            <person name="Kublanov I.V."/>
            <person name="Roman P."/>
            <person name="Sinninghe Damste J.S."/>
            <person name="Golyshin P.N."/>
            <person name="Rojo D."/>
            <person name="Ciordia S."/>
            <person name="Mena M.D.C."/>
            <person name="Ferrer M."/>
            <person name="Messina E."/>
            <person name="Smedile F."/>
            <person name="La Spada G."/>
            <person name="La Cono V."/>
            <person name="Yakimov M.M."/>
        </authorList>
    </citation>
    <scope>NUCLEOTIDE SEQUENCE [LARGE SCALE GENOMIC DNA]</scope>
    <source>
        <strain evidence="12">AArc-Sl</strain>
    </source>
</reference>
<name>A0A343TJ04_9EURY</name>